<dbReference type="OrthoDB" id="5430532at2759"/>
<protein>
    <submittedName>
        <fullName evidence="2">Uncharacterized protein</fullName>
    </submittedName>
</protein>
<feature type="compositionally biased region" description="Polar residues" evidence="1">
    <location>
        <begin position="272"/>
        <end position="289"/>
    </location>
</feature>
<reference evidence="2" key="1">
    <citation type="journal article" date="2020" name="Stud. Mycol.">
        <title>101 Dothideomycetes genomes: a test case for predicting lifestyles and emergence of pathogens.</title>
        <authorList>
            <person name="Haridas S."/>
            <person name="Albert R."/>
            <person name="Binder M."/>
            <person name="Bloem J."/>
            <person name="Labutti K."/>
            <person name="Salamov A."/>
            <person name="Andreopoulos B."/>
            <person name="Baker S."/>
            <person name="Barry K."/>
            <person name="Bills G."/>
            <person name="Bluhm B."/>
            <person name="Cannon C."/>
            <person name="Castanera R."/>
            <person name="Culley D."/>
            <person name="Daum C."/>
            <person name="Ezra D."/>
            <person name="Gonzalez J."/>
            <person name="Henrissat B."/>
            <person name="Kuo A."/>
            <person name="Liang C."/>
            <person name="Lipzen A."/>
            <person name="Lutzoni F."/>
            <person name="Magnuson J."/>
            <person name="Mondo S."/>
            <person name="Nolan M."/>
            <person name="Ohm R."/>
            <person name="Pangilinan J."/>
            <person name="Park H.-J."/>
            <person name="Ramirez L."/>
            <person name="Alfaro M."/>
            <person name="Sun H."/>
            <person name="Tritt A."/>
            <person name="Yoshinaga Y."/>
            <person name="Zwiers L.-H."/>
            <person name="Turgeon B."/>
            <person name="Goodwin S."/>
            <person name="Spatafora J."/>
            <person name="Crous P."/>
            <person name="Grigoriev I."/>
        </authorList>
    </citation>
    <scope>NUCLEOTIDE SEQUENCE</scope>
    <source>
        <strain evidence="2">CBS 119687</strain>
    </source>
</reference>
<proteinExistence type="predicted"/>
<feature type="region of interest" description="Disordered" evidence="1">
    <location>
        <begin position="139"/>
        <end position="165"/>
    </location>
</feature>
<evidence type="ECO:0000313" key="2">
    <source>
        <dbReference type="EMBL" id="KAF2125991.1"/>
    </source>
</evidence>
<sequence length="596" mass="65606">MSALKQKFSLNMGPTKTSSSKPESTPKETPQPSAHSRHDSKDNVCDFSPFINRRALTLQTERELRAACVLVLRNNKPSDHGMEDTDPKLDFSALSRRAADRRAIAPEVQVKKPSGAPADMKDAYVKARANTAWEMAAKTQPAAAAPVPAPVPARANTGRRRADSAKTKANFVWLDDRDDKRTAKAKQAAALKLATAQTQVDADAMATRRSNSFTYTSTAPTSAAPTSAAPTSTAPTSGSSNRRSRQLDNPAAIADAQASEWMRQELDKSKQHQASQRPSTANPTRTPSRARSIKDNVKRSLSRATSHRSLRKASTEIEQDSQEEKRPGSSNAWRSWGLPRRSTSRSNSRPGTSRENANEESQRGRPEVDLNRELPRLPGLDTWKEPEVPQEEVPQMPTSPTHIASLMRSHDEQQEVTSPVSHKYTRERFDSSMMPDADVQPEIPVEVRPDTSYSGDTIQARRLPKKNTTTASPGHLNLMMGEWATPPTITKLDKSNKASPSGHARQISMDSVSSPSTNASSQSARSSRNSRNMGMDAPQPKPAPKEEQKSRLRRALSGWMLKKERKDSRVHKPEGQGAREGFVAQESDAMTPEVKH</sequence>
<feature type="region of interest" description="Disordered" evidence="1">
    <location>
        <begin position="410"/>
        <end position="596"/>
    </location>
</feature>
<feature type="region of interest" description="Disordered" evidence="1">
    <location>
        <begin position="264"/>
        <end position="397"/>
    </location>
</feature>
<dbReference type="RefSeq" id="XP_033520383.1">
    <property type="nucleotide sequence ID" value="XM_033668753.1"/>
</dbReference>
<evidence type="ECO:0000256" key="1">
    <source>
        <dbReference type="SAM" id="MobiDB-lite"/>
    </source>
</evidence>
<feature type="compositionally biased region" description="Low complexity" evidence="1">
    <location>
        <begin position="14"/>
        <end position="30"/>
    </location>
</feature>
<feature type="compositionally biased region" description="Low complexity" evidence="1">
    <location>
        <begin position="339"/>
        <end position="354"/>
    </location>
</feature>
<feature type="compositionally biased region" description="Basic and acidic residues" evidence="1">
    <location>
        <begin position="356"/>
        <end position="375"/>
    </location>
</feature>
<gene>
    <name evidence="2" type="ORF">P153DRAFT_369373</name>
</gene>
<feature type="compositionally biased region" description="Low complexity" evidence="1">
    <location>
        <begin position="511"/>
        <end position="532"/>
    </location>
</feature>
<dbReference type="Proteomes" id="UP000799771">
    <property type="component" value="Unassembled WGS sequence"/>
</dbReference>
<accession>A0A6A6A5V5</accession>
<feature type="region of interest" description="Disordered" evidence="1">
    <location>
        <begin position="1"/>
        <end position="43"/>
    </location>
</feature>
<feature type="compositionally biased region" description="Basic and acidic residues" evidence="1">
    <location>
        <begin position="561"/>
        <end position="574"/>
    </location>
</feature>
<feature type="region of interest" description="Disordered" evidence="1">
    <location>
        <begin position="215"/>
        <end position="249"/>
    </location>
</feature>
<dbReference type="GeneID" id="54409185"/>
<evidence type="ECO:0000313" key="3">
    <source>
        <dbReference type="Proteomes" id="UP000799771"/>
    </source>
</evidence>
<keyword evidence="3" id="KW-1185">Reference proteome</keyword>
<name>A0A6A6A5V5_9PLEO</name>
<dbReference type="EMBL" id="ML977514">
    <property type="protein sequence ID" value="KAF2125991.1"/>
    <property type="molecule type" value="Genomic_DNA"/>
</dbReference>
<feature type="compositionally biased region" description="Low complexity" evidence="1">
    <location>
        <begin position="216"/>
        <end position="240"/>
    </location>
</feature>
<dbReference type="AlphaFoldDB" id="A0A6A6A5V5"/>
<organism evidence="2 3">
    <name type="scientific">Dothidotthia symphoricarpi CBS 119687</name>
    <dbReference type="NCBI Taxonomy" id="1392245"/>
    <lineage>
        <taxon>Eukaryota</taxon>
        <taxon>Fungi</taxon>
        <taxon>Dikarya</taxon>
        <taxon>Ascomycota</taxon>
        <taxon>Pezizomycotina</taxon>
        <taxon>Dothideomycetes</taxon>
        <taxon>Pleosporomycetidae</taxon>
        <taxon>Pleosporales</taxon>
        <taxon>Dothidotthiaceae</taxon>
        <taxon>Dothidotthia</taxon>
    </lineage>
</organism>